<proteinExistence type="predicted"/>
<protein>
    <submittedName>
        <fullName evidence="1">Uncharacterized protein</fullName>
    </submittedName>
</protein>
<sequence>MYLSSRSFPLQQMMPEINCPQHLTSSWRSSVLHTSSSFQIHALS</sequence>
<reference evidence="1" key="2">
    <citation type="journal article" date="2015" name="Data Brief">
        <title>Shoot transcriptome of the giant reed, Arundo donax.</title>
        <authorList>
            <person name="Barrero R.A."/>
            <person name="Guerrero F.D."/>
            <person name="Moolhuijzen P."/>
            <person name="Goolsby J.A."/>
            <person name="Tidwell J."/>
            <person name="Bellgard S.E."/>
            <person name="Bellgard M.I."/>
        </authorList>
    </citation>
    <scope>NUCLEOTIDE SEQUENCE</scope>
    <source>
        <tissue evidence="1">Shoot tissue taken approximately 20 cm above the soil surface</tissue>
    </source>
</reference>
<reference evidence="1" key="1">
    <citation type="submission" date="2014-09" db="EMBL/GenBank/DDBJ databases">
        <authorList>
            <person name="Magalhaes I.L.F."/>
            <person name="Oliveira U."/>
            <person name="Santos F.R."/>
            <person name="Vidigal T.H.D.A."/>
            <person name="Brescovit A.D."/>
            <person name="Santos A.J."/>
        </authorList>
    </citation>
    <scope>NUCLEOTIDE SEQUENCE</scope>
    <source>
        <tissue evidence="1">Shoot tissue taken approximately 20 cm above the soil surface</tissue>
    </source>
</reference>
<name>A0A0A9EJP5_ARUDO</name>
<dbReference type="EMBL" id="GBRH01201623">
    <property type="protein sequence ID" value="JAD96272.1"/>
    <property type="molecule type" value="Transcribed_RNA"/>
</dbReference>
<organism evidence="1">
    <name type="scientific">Arundo donax</name>
    <name type="common">Giant reed</name>
    <name type="synonym">Donax arundinaceus</name>
    <dbReference type="NCBI Taxonomy" id="35708"/>
    <lineage>
        <taxon>Eukaryota</taxon>
        <taxon>Viridiplantae</taxon>
        <taxon>Streptophyta</taxon>
        <taxon>Embryophyta</taxon>
        <taxon>Tracheophyta</taxon>
        <taxon>Spermatophyta</taxon>
        <taxon>Magnoliopsida</taxon>
        <taxon>Liliopsida</taxon>
        <taxon>Poales</taxon>
        <taxon>Poaceae</taxon>
        <taxon>PACMAD clade</taxon>
        <taxon>Arundinoideae</taxon>
        <taxon>Arundineae</taxon>
        <taxon>Arundo</taxon>
    </lineage>
</organism>
<accession>A0A0A9EJP5</accession>
<dbReference type="AlphaFoldDB" id="A0A0A9EJP5"/>
<evidence type="ECO:0000313" key="1">
    <source>
        <dbReference type="EMBL" id="JAD96272.1"/>
    </source>
</evidence>